<proteinExistence type="predicted"/>
<dbReference type="AlphaFoldDB" id="A0AAF0JJ04"/>
<keyword evidence="1" id="KW-1133">Transmembrane helix</keyword>
<feature type="transmembrane region" description="Helical" evidence="1">
    <location>
        <begin position="187"/>
        <end position="207"/>
    </location>
</feature>
<evidence type="ECO:0000313" key="3">
    <source>
        <dbReference type="Proteomes" id="UP001214628"/>
    </source>
</evidence>
<accession>A0AAF0JJ04</accession>
<dbReference type="Proteomes" id="UP001214628">
    <property type="component" value="Chromosome 1"/>
</dbReference>
<protein>
    <submittedName>
        <fullName evidence="2">Uncharacterized protein</fullName>
    </submittedName>
</protein>
<reference evidence="2" key="1">
    <citation type="submission" date="2023-02" db="EMBL/GenBank/DDBJ databases">
        <title>Mating type loci evolution in Malassezia.</title>
        <authorList>
            <person name="Coelho M.A."/>
        </authorList>
    </citation>
    <scope>NUCLEOTIDE SEQUENCE</scope>
    <source>
        <strain evidence="2">CBS 14136</strain>
    </source>
</reference>
<evidence type="ECO:0000313" key="2">
    <source>
        <dbReference type="EMBL" id="WFD42151.1"/>
    </source>
</evidence>
<feature type="transmembrane region" description="Helical" evidence="1">
    <location>
        <begin position="102"/>
        <end position="121"/>
    </location>
</feature>
<name>A0AAF0JJ04_9BASI</name>
<keyword evidence="1" id="KW-0812">Transmembrane</keyword>
<gene>
    <name evidence="2" type="ORF">MPSI1_000790</name>
</gene>
<evidence type="ECO:0000256" key="1">
    <source>
        <dbReference type="SAM" id="Phobius"/>
    </source>
</evidence>
<keyword evidence="3" id="KW-1185">Reference proteome</keyword>
<sequence length="253" mass="29123">MSTSELRRKAGANEQVLSQYDEQVMDEQEQEQVIDSIRESNEKSNYWYRAALLVIYALIAVLYLTPVPAYILGKHPKSHVTLLFVHHEMVGTVDDLTYLPAFPIYAVVVSILLFLIWLASYEVADQLRLVKPQEFSFPRQPHPFGTAPWWIVPVLRDLRLQPSKNLSMEKGKAPEKQVLSKVLPPRLTYVGFLWVCTWPIPLMTFGLGAFDDALWWSFAFMGVTIHLLVEYWIYKADREAIGLSGLRYNYKGA</sequence>
<keyword evidence="1" id="KW-0472">Membrane</keyword>
<dbReference type="EMBL" id="CP118375">
    <property type="protein sequence ID" value="WFD42151.1"/>
    <property type="molecule type" value="Genomic_DNA"/>
</dbReference>
<feature type="transmembrane region" description="Helical" evidence="1">
    <location>
        <begin position="213"/>
        <end position="234"/>
    </location>
</feature>
<feature type="transmembrane region" description="Helical" evidence="1">
    <location>
        <begin position="46"/>
        <end position="65"/>
    </location>
</feature>
<organism evidence="2 3">
    <name type="scientific">Malassezia psittaci</name>
    <dbReference type="NCBI Taxonomy" id="1821823"/>
    <lineage>
        <taxon>Eukaryota</taxon>
        <taxon>Fungi</taxon>
        <taxon>Dikarya</taxon>
        <taxon>Basidiomycota</taxon>
        <taxon>Ustilaginomycotina</taxon>
        <taxon>Malasseziomycetes</taxon>
        <taxon>Malasseziales</taxon>
        <taxon>Malasseziaceae</taxon>
        <taxon>Malassezia</taxon>
    </lineage>
</organism>